<reference evidence="5 6" key="1">
    <citation type="journal article" date="2016" name="Nat. Commun.">
        <title>Thousands of microbial genomes shed light on interconnected biogeochemical processes in an aquifer system.</title>
        <authorList>
            <person name="Anantharaman K."/>
            <person name="Brown C.T."/>
            <person name="Hug L.A."/>
            <person name="Sharon I."/>
            <person name="Castelle C.J."/>
            <person name="Probst A.J."/>
            <person name="Thomas B.C."/>
            <person name="Singh A."/>
            <person name="Wilkins M.J."/>
            <person name="Karaoz U."/>
            <person name="Brodie E.L."/>
            <person name="Williams K.H."/>
            <person name="Hubbard S.S."/>
            <person name="Banfield J.F."/>
        </authorList>
    </citation>
    <scope>NUCLEOTIDE SEQUENCE [LARGE SCALE GENOMIC DNA]</scope>
</reference>
<keyword evidence="2" id="KW-0472">Membrane</keyword>
<keyword evidence="2" id="KW-1133">Transmembrane helix</keyword>
<feature type="domain" description="Predicted membrane protein YciQ-like C-terminal" evidence="4">
    <location>
        <begin position="286"/>
        <end position="514"/>
    </location>
</feature>
<protein>
    <recommendedName>
        <fullName evidence="7">DUF2207 domain-containing protein</fullName>
    </recommendedName>
</protein>
<dbReference type="STRING" id="1798644.A2122_01390"/>
<gene>
    <name evidence="5" type="ORF">A2122_01390</name>
</gene>
<accession>A0A1G2C7A0</accession>
<dbReference type="EMBL" id="MHKU01000034">
    <property type="protein sequence ID" value="OGY96377.1"/>
    <property type="molecule type" value="Genomic_DNA"/>
</dbReference>
<evidence type="ECO:0000256" key="2">
    <source>
        <dbReference type="SAM" id="Phobius"/>
    </source>
</evidence>
<feature type="transmembrane region" description="Helical" evidence="2">
    <location>
        <begin position="253"/>
        <end position="270"/>
    </location>
</feature>
<keyword evidence="2" id="KW-0812">Transmembrane</keyword>
<organism evidence="5 6">
    <name type="scientific">Candidatus Liptonbacteria bacterium GWB1_49_6</name>
    <dbReference type="NCBI Taxonomy" id="1798644"/>
    <lineage>
        <taxon>Bacteria</taxon>
        <taxon>Candidatus Liptoniibacteriota</taxon>
    </lineage>
</organism>
<dbReference type="InterPro" id="IPR018702">
    <property type="entry name" value="DUF2207"/>
</dbReference>
<evidence type="ECO:0000256" key="1">
    <source>
        <dbReference type="SAM" id="MobiDB-lite"/>
    </source>
</evidence>
<evidence type="ECO:0000313" key="5">
    <source>
        <dbReference type="EMBL" id="OGY96377.1"/>
    </source>
</evidence>
<feature type="transmembrane region" description="Helical" evidence="2">
    <location>
        <begin position="439"/>
        <end position="457"/>
    </location>
</feature>
<dbReference type="AlphaFoldDB" id="A0A1G2C7A0"/>
<feature type="region of interest" description="Disordered" evidence="1">
    <location>
        <begin position="558"/>
        <end position="585"/>
    </location>
</feature>
<feature type="domain" description="DUF2207" evidence="3">
    <location>
        <begin position="40"/>
        <end position="198"/>
    </location>
</feature>
<feature type="transmembrane region" description="Helical" evidence="2">
    <location>
        <begin position="413"/>
        <end position="433"/>
    </location>
</feature>
<dbReference type="Pfam" id="PF09972">
    <property type="entry name" value="DUF2207"/>
    <property type="match status" value="1"/>
</dbReference>
<name>A0A1G2C7A0_9BACT</name>
<evidence type="ECO:0008006" key="7">
    <source>
        <dbReference type="Google" id="ProtNLM"/>
    </source>
</evidence>
<sequence>MQFEFFGRKKAFLLAFLFLALLAVSPRPIFAREGVNYWYIKDFKSELTVNPDSSLTVVERITADCGTCVGKHGIFRILPTVLNTTEGKIKTPVELLGITDFSGQPYKYQTINDHSQGTVTWKIGDPNITVRGENYYQISYRVKNAIRQQEKFDELYWNLTGNFWDIDIDNFTANITLPAGANSQNTKVEYYTGYFGEKNHDLAAYEWTGERTLRFSSLKTIYTREGITASAAFPKGLVAPYVPTMADYFRWDFLWFLLPIVVFIFSFRLWKKYGDDPNLKKAIMPEYEPPDNLGSLEVGALRANGTVKNNFITAAIIKMACDKLLVIREIEEKKFLFTRKDFEIEKTATETQIAGLLPPERKIFDTLFEKGSPVRISELKKDFLAILDYIKRAVQDELVNGGYMEKTGFTMGVKMLLAVPIFLIVLFFITKFYSPSGLFAFSSLFSFLIIIMFASIMPKRTLKGAEAVWRIKGLKLYMESAEKDRQRFYETEGIFDKLLPYAIVFGMTKQWAEKVRQIYGDEYMRAHAPAWYVASASGGGFDVNNFASEIDHLSSAISQSASPSSGAGGGGGSGGGGGGGGGGGW</sequence>
<dbReference type="Proteomes" id="UP000176648">
    <property type="component" value="Unassembled WGS sequence"/>
</dbReference>
<feature type="compositionally biased region" description="Gly residues" evidence="1">
    <location>
        <begin position="566"/>
        <end position="585"/>
    </location>
</feature>
<dbReference type="InterPro" id="IPR048389">
    <property type="entry name" value="YciQ-like_C"/>
</dbReference>
<dbReference type="Pfam" id="PF20990">
    <property type="entry name" value="DUF2207_C"/>
    <property type="match status" value="1"/>
</dbReference>
<evidence type="ECO:0000259" key="4">
    <source>
        <dbReference type="Pfam" id="PF20990"/>
    </source>
</evidence>
<evidence type="ECO:0000313" key="6">
    <source>
        <dbReference type="Proteomes" id="UP000176648"/>
    </source>
</evidence>
<comment type="caution">
    <text evidence="5">The sequence shown here is derived from an EMBL/GenBank/DDBJ whole genome shotgun (WGS) entry which is preliminary data.</text>
</comment>
<evidence type="ECO:0000259" key="3">
    <source>
        <dbReference type="Pfam" id="PF09972"/>
    </source>
</evidence>
<proteinExistence type="predicted"/>